<evidence type="ECO:0000256" key="5">
    <source>
        <dbReference type="SAM" id="MobiDB-lite"/>
    </source>
</evidence>
<feature type="transmembrane region" description="Helical" evidence="6">
    <location>
        <begin position="147"/>
        <end position="166"/>
    </location>
</feature>
<sequence length="501" mass="54736">MSNFDAAPPNTHAGGNDDALETKGTNPMVPPYKNDRDDRVDMTAYEKSVPRWKRIYQNSLTQMMLLSVQAFCGPAMADAIAGLGGGGLATPQTSNIATAINYTMLAIVCLMGGPIVNKLGTKWALVIGAASFPIRGSSYYCNSKFGIQWYLIFGAFFTGIGTGTWYVAESGSIMSLAPSGARGKYLAFWIVARNLGQLVGGAINLSKNHEKGVVGGVTPDTYIAFLIIECMALPFAFLISPLDRVVRSDGTRILISEKLSSKQEFKRIKVTMTSKLIMLSALWAIWSFFYSGTWSTYLGTYFTVRARALSSLISPFFCIVGCFGLGFILDMKGVSQRRRAQYGLFLVVILNLGVYIWSIVMQVQFNANRPGKIDWDETLYARSFLPYFFVQTTGPLSQSYMYWLLSSFATDAQANVRNGAAFRCLEAVGQAISYGMNTQIKTSPLIGFCVTFGLMAAALYPMLLLVNQTPDRIPADIIAEEQDAADGKGVETQVVASDVKV</sequence>
<dbReference type="SUPFAM" id="SSF103473">
    <property type="entry name" value="MFS general substrate transporter"/>
    <property type="match status" value="1"/>
</dbReference>
<dbReference type="AlphaFoldDB" id="A0A6A6X5H5"/>
<dbReference type="PANTHER" id="PTHR23294">
    <property type="entry name" value="ET TRANSLATION PRODUCT-RELATED"/>
    <property type="match status" value="1"/>
</dbReference>
<name>A0A6A6X5H5_9PLEO</name>
<proteinExistence type="predicted"/>
<keyword evidence="3 6" id="KW-1133">Transmembrane helix</keyword>
<dbReference type="OrthoDB" id="196103at2759"/>
<keyword evidence="4 6" id="KW-0472">Membrane</keyword>
<gene>
    <name evidence="7" type="ORF">K505DRAFT_280447</name>
</gene>
<feature type="transmembrane region" description="Helical" evidence="6">
    <location>
        <begin position="445"/>
        <end position="466"/>
    </location>
</feature>
<evidence type="ECO:0000256" key="2">
    <source>
        <dbReference type="ARBA" id="ARBA00022692"/>
    </source>
</evidence>
<dbReference type="InterPro" id="IPR036259">
    <property type="entry name" value="MFS_trans_sf"/>
</dbReference>
<feature type="region of interest" description="Disordered" evidence="5">
    <location>
        <begin position="1"/>
        <end position="37"/>
    </location>
</feature>
<feature type="transmembrane region" description="Helical" evidence="6">
    <location>
        <begin position="309"/>
        <end position="329"/>
    </location>
</feature>
<feature type="transmembrane region" description="Helical" evidence="6">
    <location>
        <begin position="96"/>
        <end position="116"/>
    </location>
</feature>
<dbReference type="EMBL" id="MU002012">
    <property type="protein sequence ID" value="KAF2791579.1"/>
    <property type="molecule type" value="Genomic_DNA"/>
</dbReference>
<dbReference type="Proteomes" id="UP000799757">
    <property type="component" value="Unassembled WGS sequence"/>
</dbReference>
<reference evidence="7" key="1">
    <citation type="journal article" date="2020" name="Stud. Mycol.">
        <title>101 Dothideomycetes genomes: a test case for predicting lifestyles and emergence of pathogens.</title>
        <authorList>
            <person name="Haridas S."/>
            <person name="Albert R."/>
            <person name="Binder M."/>
            <person name="Bloem J."/>
            <person name="Labutti K."/>
            <person name="Salamov A."/>
            <person name="Andreopoulos B."/>
            <person name="Baker S."/>
            <person name="Barry K."/>
            <person name="Bills G."/>
            <person name="Bluhm B."/>
            <person name="Cannon C."/>
            <person name="Castanera R."/>
            <person name="Culley D."/>
            <person name="Daum C."/>
            <person name="Ezra D."/>
            <person name="Gonzalez J."/>
            <person name="Henrissat B."/>
            <person name="Kuo A."/>
            <person name="Liang C."/>
            <person name="Lipzen A."/>
            <person name="Lutzoni F."/>
            <person name="Magnuson J."/>
            <person name="Mondo S."/>
            <person name="Nolan M."/>
            <person name="Ohm R."/>
            <person name="Pangilinan J."/>
            <person name="Park H.-J."/>
            <person name="Ramirez L."/>
            <person name="Alfaro M."/>
            <person name="Sun H."/>
            <person name="Tritt A."/>
            <person name="Yoshinaga Y."/>
            <person name="Zwiers L.-H."/>
            <person name="Turgeon B."/>
            <person name="Goodwin S."/>
            <person name="Spatafora J."/>
            <person name="Crous P."/>
            <person name="Grigoriev I."/>
        </authorList>
    </citation>
    <scope>NUCLEOTIDE SEQUENCE</scope>
    <source>
        <strain evidence="7">CBS 109.77</strain>
    </source>
</reference>
<evidence type="ECO:0000256" key="4">
    <source>
        <dbReference type="ARBA" id="ARBA00023136"/>
    </source>
</evidence>
<evidence type="ECO:0000313" key="7">
    <source>
        <dbReference type="EMBL" id="KAF2791579.1"/>
    </source>
</evidence>
<evidence type="ECO:0000313" key="8">
    <source>
        <dbReference type="Proteomes" id="UP000799757"/>
    </source>
</evidence>
<comment type="subcellular location">
    <subcellularLocation>
        <location evidence="1">Membrane</location>
        <topology evidence="1">Multi-pass membrane protein</topology>
    </subcellularLocation>
</comment>
<feature type="transmembrane region" description="Helical" evidence="6">
    <location>
        <begin position="276"/>
        <end position="297"/>
    </location>
</feature>
<evidence type="ECO:0000256" key="1">
    <source>
        <dbReference type="ARBA" id="ARBA00004141"/>
    </source>
</evidence>
<keyword evidence="8" id="KW-1185">Reference proteome</keyword>
<dbReference type="InterPro" id="IPR010291">
    <property type="entry name" value="Ion_channel_UNC-93"/>
</dbReference>
<dbReference type="Pfam" id="PF05978">
    <property type="entry name" value="UNC-93"/>
    <property type="match status" value="1"/>
</dbReference>
<protein>
    <submittedName>
        <fullName evidence="7">MFS general substrate transporter</fullName>
    </submittedName>
</protein>
<dbReference type="GO" id="GO:0016020">
    <property type="term" value="C:membrane"/>
    <property type="evidence" value="ECO:0007669"/>
    <property type="project" value="UniProtKB-SubCell"/>
</dbReference>
<evidence type="ECO:0000256" key="6">
    <source>
        <dbReference type="SAM" id="Phobius"/>
    </source>
</evidence>
<feature type="transmembrane region" description="Helical" evidence="6">
    <location>
        <begin position="341"/>
        <end position="360"/>
    </location>
</feature>
<dbReference type="InterPro" id="IPR051617">
    <property type="entry name" value="UNC-93-like_regulator"/>
</dbReference>
<keyword evidence="2 6" id="KW-0812">Transmembrane</keyword>
<organism evidence="7 8">
    <name type="scientific">Melanomma pulvis-pyrius CBS 109.77</name>
    <dbReference type="NCBI Taxonomy" id="1314802"/>
    <lineage>
        <taxon>Eukaryota</taxon>
        <taxon>Fungi</taxon>
        <taxon>Dikarya</taxon>
        <taxon>Ascomycota</taxon>
        <taxon>Pezizomycotina</taxon>
        <taxon>Dothideomycetes</taxon>
        <taxon>Pleosporomycetidae</taxon>
        <taxon>Pleosporales</taxon>
        <taxon>Melanommataceae</taxon>
        <taxon>Melanomma</taxon>
    </lineage>
</organism>
<feature type="transmembrane region" description="Helical" evidence="6">
    <location>
        <begin position="63"/>
        <end position="84"/>
    </location>
</feature>
<dbReference type="PANTHER" id="PTHR23294:SF4">
    <property type="entry name" value="EXPRESSED PROTEIN"/>
    <property type="match status" value="1"/>
</dbReference>
<dbReference type="Gene3D" id="1.20.1250.20">
    <property type="entry name" value="MFS general substrate transporter like domains"/>
    <property type="match status" value="1"/>
</dbReference>
<accession>A0A6A6X5H5</accession>
<feature type="transmembrane region" description="Helical" evidence="6">
    <location>
        <begin position="223"/>
        <end position="242"/>
    </location>
</feature>
<evidence type="ECO:0000256" key="3">
    <source>
        <dbReference type="ARBA" id="ARBA00022989"/>
    </source>
</evidence>